<reference evidence="7" key="1">
    <citation type="submission" date="2016-09" db="EMBL/GenBank/DDBJ databases">
        <authorList>
            <person name="Wibberg D."/>
        </authorList>
    </citation>
    <scope>NUCLEOTIDE SEQUENCE [LARGE SCALE GENOMIC DNA]</scope>
</reference>
<dbReference type="AlphaFoldDB" id="A0A1M4MVN1"/>
<evidence type="ECO:0000256" key="3">
    <source>
        <dbReference type="ARBA" id="ARBA00022729"/>
    </source>
</evidence>
<evidence type="ECO:0000256" key="2">
    <source>
        <dbReference type="ARBA" id="ARBA00022448"/>
    </source>
</evidence>
<evidence type="ECO:0000313" key="7">
    <source>
        <dbReference type="Proteomes" id="UP000184085"/>
    </source>
</evidence>
<dbReference type="GO" id="GO:0015846">
    <property type="term" value="P:polyamine transport"/>
    <property type="evidence" value="ECO:0007669"/>
    <property type="project" value="InterPro"/>
</dbReference>
<keyword evidence="3 5" id="KW-0732">Signal</keyword>
<organism evidence="6 7">
    <name type="scientific">Donghicola eburneus</name>
    <dbReference type="NCBI Taxonomy" id="393278"/>
    <lineage>
        <taxon>Bacteria</taxon>
        <taxon>Pseudomonadati</taxon>
        <taxon>Pseudomonadota</taxon>
        <taxon>Alphaproteobacteria</taxon>
        <taxon>Rhodobacterales</taxon>
        <taxon>Roseobacteraceae</taxon>
        <taxon>Donghicola</taxon>
    </lineage>
</organism>
<evidence type="ECO:0000256" key="4">
    <source>
        <dbReference type="ARBA" id="ARBA00022764"/>
    </source>
</evidence>
<dbReference type="GO" id="GO:0042597">
    <property type="term" value="C:periplasmic space"/>
    <property type="evidence" value="ECO:0007669"/>
    <property type="project" value="UniProtKB-SubCell"/>
</dbReference>
<dbReference type="Gene3D" id="3.40.190.10">
    <property type="entry name" value="Periplasmic binding protein-like II"/>
    <property type="match status" value="2"/>
</dbReference>
<keyword evidence="2" id="KW-0813">Transport</keyword>
<protein>
    <submittedName>
        <fullName evidence="6">Putative spermidine/putrescine ABC transporter substrate-binding protein</fullName>
    </submittedName>
</protein>
<evidence type="ECO:0000256" key="1">
    <source>
        <dbReference type="ARBA" id="ARBA00004418"/>
    </source>
</evidence>
<accession>A0A1M4MVN1</accession>
<dbReference type="GO" id="GO:0019808">
    <property type="term" value="F:polyamine binding"/>
    <property type="evidence" value="ECO:0007669"/>
    <property type="project" value="InterPro"/>
</dbReference>
<feature type="chain" id="PRO_5013177562" evidence="5">
    <location>
        <begin position="21"/>
        <end position="338"/>
    </location>
</feature>
<sequence>MKRLLTGTALAVCMTSPALAEGTLNLYVWSDSIAPDLIEKFADEYDITVNVDGYTSNEDLLTKLQAGASGYDVAAPSHHFLRIMIDEGLLENFGANELDAFNRVDERWRNQWWDETQEYSIPMAYGTAGFAVNTAEYNGPTDSMKYFFEPGEDLSGRIALLSYPDEVIGAAQLYLGVPFCSEDSSEMKRVLDLLMAQKEHVAAYSSDNIEGRLGSGEVAAHFWWDGTMTKALRSVDNLEYAMPKEGLVGWMDSYVIPKGAPNRENAIKFIEFMSTPENATAQMNYYAHSSPVEVIEAELVYTQETAPALYPTVPVEMSRTCSPKAQDLVTRVWTQLLQ</sequence>
<evidence type="ECO:0000313" key="6">
    <source>
        <dbReference type="EMBL" id="SCM66480.1"/>
    </source>
</evidence>
<dbReference type="SUPFAM" id="SSF53850">
    <property type="entry name" value="Periplasmic binding protein-like II"/>
    <property type="match status" value="1"/>
</dbReference>
<dbReference type="InterPro" id="IPR006059">
    <property type="entry name" value="SBP"/>
</dbReference>
<dbReference type="RefSeq" id="WP_072704004.1">
    <property type="nucleotide sequence ID" value="NZ_FMJB01000022.1"/>
</dbReference>
<keyword evidence="7" id="KW-1185">Reference proteome</keyword>
<dbReference type="Proteomes" id="UP000184085">
    <property type="component" value="Unassembled WGS sequence"/>
</dbReference>
<dbReference type="Pfam" id="PF13416">
    <property type="entry name" value="SBP_bac_8"/>
    <property type="match status" value="1"/>
</dbReference>
<dbReference type="PANTHER" id="PTHR30222">
    <property type="entry name" value="SPERMIDINE/PUTRESCINE-BINDING PERIPLASMIC PROTEIN"/>
    <property type="match status" value="1"/>
</dbReference>
<keyword evidence="4" id="KW-0574">Periplasm</keyword>
<name>A0A1M4MVN1_9RHOB</name>
<dbReference type="InterPro" id="IPR001188">
    <property type="entry name" value="Sperm_putr-bd"/>
</dbReference>
<dbReference type="PANTHER" id="PTHR30222:SF12">
    <property type="entry name" value="NORSPERMIDINE SENSOR"/>
    <property type="match status" value="1"/>
</dbReference>
<dbReference type="EMBL" id="FMJB01000022">
    <property type="protein sequence ID" value="SCM66480.1"/>
    <property type="molecule type" value="Genomic_DNA"/>
</dbReference>
<evidence type="ECO:0000256" key="5">
    <source>
        <dbReference type="SAM" id="SignalP"/>
    </source>
</evidence>
<comment type="subcellular location">
    <subcellularLocation>
        <location evidence="1">Periplasm</location>
    </subcellularLocation>
</comment>
<gene>
    <name evidence="6" type="primary">potD</name>
    <name evidence="6" type="ORF">KARMA_0656</name>
</gene>
<proteinExistence type="predicted"/>
<dbReference type="PIRSF" id="PIRSF019574">
    <property type="entry name" value="Periplasmic_polyamine_BP"/>
    <property type="match status" value="1"/>
</dbReference>
<feature type="signal peptide" evidence="5">
    <location>
        <begin position="1"/>
        <end position="20"/>
    </location>
</feature>
<dbReference type="PRINTS" id="PR00909">
    <property type="entry name" value="SPERMDNBNDNG"/>
</dbReference>